<feature type="domain" description="Protein kinase" evidence="7">
    <location>
        <begin position="83"/>
        <end position="346"/>
    </location>
</feature>
<dbReference type="SUPFAM" id="SSF56112">
    <property type="entry name" value="Protein kinase-like (PK-like)"/>
    <property type="match status" value="1"/>
</dbReference>
<keyword evidence="3" id="KW-0418">Kinase</keyword>
<dbReference type="SMART" id="SM00220">
    <property type="entry name" value="S_TKc"/>
    <property type="match status" value="1"/>
</dbReference>
<dbReference type="Gene3D" id="3.30.200.20">
    <property type="entry name" value="Phosphorylase Kinase, domain 1"/>
    <property type="match status" value="1"/>
</dbReference>
<name>A0ABP8NKR9_9BACT</name>
<feature type="region of interest" description="Disordered" evidence="6">
    <location>
        <begin position="425"/>
        <end position="552"/>
    </location>
</feature>
<dbReference type="Pfam" id="PF00069">
    <property type="entry name" value="Pkinase"/>
    <property type="match status" value="1"/>
</dbReference>
<keyword evidence="4 5" id="KW-0067">ATP-binding</keyword>
<dbReference type="CDD" id="cd14014">
    <property type="entry name" value="STKc_PknB_like"/>
    <property type="match status" value="1"/>
</dbReference>
<evidence type="ECO:0000259" key="7">
    <source>
        <dbReference type="PROSITE" id="PS50011"/>
    </source>
</evidence>
<dbReference type="InterPro" id="IPR000719">
    <property type="entry name" value="Prot_kinase_dom"/>
</dbReference>
<proteinExistence type="predicted"/>
<feature type="binding site" evidence="5">
    <location>
        <position position="112"/>
    </location>
    <ligand>
        <name>ATP</name>
        <dbReference type="ChEBI" id="CHEBI:30616"/>
    </ligand>
</feature>
<dbReference type="PANTHER" id="PTHR43289:SF6">
    <property type="entry name" value="SERINE_THREONINE-PROTEIN KINASE NEKL-3"/>
    <property type="match status" value="1"/>
</dbReference>
<dbReference type="Gene3D" id="1.10.510.10">
    <property type="entry name" value="Transferase(Phosphotransferase) domain 1"/>
    <property type="match status" value="1"/>
</dbReference>
<keyword evidence="1" id="KW-0808">Transferase</keyword>
<accession>A0ABP8NKR9</accession>
<feature type="region of interest" description="Disordered" evidence="6">
    <location>
        <begin position="1"/>
        <end position="30"/>
    </location>
</feature>
<dbReference type="Proteomes" id="UP001500840">
    <property type="component" value="Unassembled WGS sequence"/>
</dbReference>
<protein>
    <recommendedName>
        <fullName evidence="7">Protein kinase domain-containing protein</fullName>
    </recommendedName>
</protein>
<feature type="region of interest" description="Disordered" evidence="6">
    <location>
        <begin position="722"/>
        <end position="747"/>
    </location>
</feature>
<dbReference type="PANTHER" id="PTHR43289">
    <property type="entry name" value="MITOGEN-ACTIVATED PROTEIN KINASE KINASE KINASE 20-RELATED"/>
    <property type="match status" value="1"/>
</dbReference>
<evidence type="ECO:0000256" key="2">
    <source>
        <dbReference type="ARBA" id="ARBA00022741"/>
    </source>
</evidence>
<dbReference type="PROSITE" id="PS00107">
    <property type="entry name" value="PROTEIN_KINASE_ATP"/>
    <property type="match status" value="1"/>
</dbReference>
<feature type="compositionally biased region" description="Polar residues" evidence="6">
    <location>
        <begin position="457"/>
        <end position="469"/>
    </location>
</feature>
<dbReference type="EMBL" id="BAABGA010000102">
    <property type="protein sequence ID" value="GAA4468941.1"/>
    <property type="molecule type" value="Genomic_DNA"/>
</dbReference>
<feature type="compositionally biased region" description="Polar residues" evidence="6">
    <location>
        <begin position="502"/>
        <end position="516"/>
    </location>
</feature>
<evidence type="ECO:0000256" key="3">
    <source>
        <dbReference type="ARBA" id="ARBA00022777"/>
    </source>
</evidence>
<comment type="caution">
    <text evidence="8">The sequence shown here is derived from an EMBL/GenBank/DDBJ whole genome shotgun (WGS) entry which is preliminary data.</text>
</comment>
<gene>
    <name evidence="8" type="ORF">GCM10023156_60440</name>
</gene>
<evidence type="ECO:0000256" key="1">
    <source>
        <dbReference type="ARBA" id="ARBA00022679"/>
    </source>
</evidence>
<dbReference type="PROSITE" id="PS00108">
    <property type="entry name" value="PROTEIN_KINASE_ST"/>
    <property type="match status" value="1"/>
</dbReference>
<keyword evidence="2 5" id="KW-0547">Nucleotide-binding</keyword>
<evidence type="ECO:0000256" key="5">
    <source>
        <dbReference type="PROSITE-ProRule" id="PRU10141"/>
    </source>
</evidence>
<evidence type="ECO:0000313" key="9">
    <source>
        <dbReference type="Proteomes" id="UP001500840"/>
    </source>
</evidence>
<evidence type="ECO:0000256" key="6">
    <source>
        <dbReference type="SAM" id="MobiDB-lite"/>
    </source>
</evidence>
<dbReference type="RefSeq" id="WP_345327393.1">
    <property type="nucleotide sequence ID" value="NZ_BAABGA010000102.1"/>
</dbReference>
<keyword evidence="9" id="KW-1185">Reference proteome</keyword>
<reference evidence="9" key="1">
    <citation type="journal article" date="2019" name="Int. J. Syst. Evol. Microbiol.">
        <title>The Global Catalogue of Microorganisms (GCM) 10K type strain sequencing project: providing services to taxonomists for standard genome sequencing and annotation.</title>
        <authorList>
            <consortium name="The Broad Institute Genomics Platform"/>
            <consortium name="The Broad Institute Genome Sequencing Center for Infectious Disease"/>
            <person name="Wu L."/>
            <person name="Ma J."/>
        </authorList>
    </citation>
    <scope>NUCLEOTIDE SEQUENCE [LARGE SCALE GENOMIC DNA]</scope>
    <source>
        <strain evidence="9">JCM 17759</strain>
    </source>
</reference>
<dbReference type="InterPro" id="IPR017441">
    <property type="entry name" value="Protein_kinase_ATP_BS"/>
</dbReference>
<evidence type="ECO:0000313" key="8">
    <source>
        <dbReference type="EMBL" id="GAA4468941.1"/>
    </source>
</evidence>
<dbReference type="PROSITE" id="PS50011">
    <property type="entry name" value="PROTEIN_KINASE_DOM"/>
    <property type="match status" value="1"/>
</dbReference>
<dbReference type="InterPro" id="IPR008271">
    <property type="entry name" value="Ser/Thr_kinase_AS"/>
</dbReference>
<feature type="compositionally biased region" description="Polar residues" evidence="6">
    <location>
        <begin position="534"/>
        <end position="552"/>
    </location>
</feature>
<organism evidence="8 9">
    <name type="scientific">Novipirellula rosea</name>
    <dbReference type="NCBI Taxonomy" id="1031540"/>
    <lineage>
        <taxon>Bacteria</taxon>
        <taxon>Pseudomonadati</taxon>
        <taxon>Planctomycetota</taxon>
        <taxon>Planctomycetia</taxon>
        <taxon>Pirellulales</taxon>
        <taxon>Pirellulaceae</taxon>
        <taxon>Novipirellula</taxon>
    </lineage>
</organism>
<evidence type="ECO:0000256" key="4">
    <source>
        <dbReference type="ARBA" id="ARBA00022840"/>
    </source>
</evidence>
<sequence length="980" mass="106086">MADESIRTDASTIRRGKDDDLSAGDAPPESSLIKSAEIQEIAEARTVIRGSSRAHADESAWNKLDRTPASVANVLLGKRLNHFLLEDFIGGGGMGAVFRAHDEQLDRTVAIKVIPFVGDDPDLKRRFRNEAQSAAKLDHPRIAKVFDVGTYDDWHYIVFEYIQGTNIRDLVHREGVMSADQAVFYTCQLADAIQHASDRGIVHRDIKPSNVLIGDGQTIKLVDMGLARSDNFELSEDMTASGVTLGTFDYISPEQANDPRDADLRSDIYSLGCTLYFMLTGQPPYPGGTMLQKLINHGKTPPPDVRQLRSEVSGDLAAVLQKMLAKRPEDRYQTAMDLIADLQEVARREGYERVQTLGPVTVNNSGPLIQLIEQHAPWLVAFALLMITAAWLYVASDLARDDFAIVVPQRNSVVNLSVQRLPDVSPENRALSPETANGRPGAAVNGSAESVPPSTKGAATTTPSGSSRDPSAAAVASERSPSDPPRMRDLPVPEELGGPAASSPTMNETLDPTTTAAAGDRPASERPSAERPLSNPTANPTESTAATGISVPSTANPRAIRVSLSISGLVSDEYDAEDYAYVSSLTQAIELSSELGVDRIEIAEPMIRSAPIKIDRDGLVISSSVGGSIVVFDSSDLPSIHPVELFDIGSNRIDLEDLHLVWSVPVSSMGGGCLLSLQDNRLVRLTDCSLTIKNPVRHPDVYAIDVTTHTDEVRFQTMGRTPLLADSPQSTGTGFENEDTSSAAVSGTVTSGPLPLVSIEMYNVCIRGEMTMLHMDVAAELQMRWENGLLAVTGRMIDTAGAVRQPPPSARPIQLLLDQVIAMAPRGLVRMRLTATGPYPLPVDRDARNCVFIVNPDIAAVEVSGLDPLENDPSLLILRGEANAYDTQPDLSDPMLRLVDSQGNQEVVRMVDLKTESPQWAEERSPRWAVDWASGNLKTQPASSLMPGDFRQYGSVISGFDERSLTIMTPADLVELDEEN</sequence>
<dbReference type="InterPro" id="IPR011009">
    <property type="entry name" value="Kinase-like_dom_sf"/>
</dbReference>